<name>A0A835JTL4_9ROSI</name>
<dbReference type="GO" id="GO:0003723">
    <property type="term" value="F:RNA binding"/>
    <property type="evidence" value="ECO:0007669"/>
    <property type="project" value="InterPro"/>
</dbReference>
<proteinExistence type="predicted"/>
<evidence type="ECO:0000256" key="1">
    <source>
        <dbReference type="ARBA" id="ARBA00022737"/>
    </source>
</evidence>
<evidence type="ECO:0000313" key="4">
    <source>
        <dbReference type="Proteomes" id="UP000657918"/>
    </source>
</evidence>
<dbReference type="OrthoDB" id="1936721at2759"/>
<keyword evidence="1" id="KW-0677">Repeat</keyword>
<keyword evidence="4" id="KW-1185">Reference proteome</keyword>
<evidence type="ECO:0008006" key="5">
    <source>
        <dbReference type="Google" id="ProtNLM"/>
    </source>
</evidence>
<dbReference type="AlphaFoldDB" id="A0A835JTL4"/>
<gene>
    <name evidence="3" type="ORF">SADUNF_Sadunf08G0091600</name>
</gene>
<reference evidence="3 4" key="1">
    <citation type="submission" date="2020-10" db="EMBL/GenBank/DDBJ databases">
        <title>Plant Genome Project.</title>
        <authorList>
            <person name="Zhang R.-G."/>
        </authorList>
    </citation>
    <scope>NUCLEOTIDE SEQUENCE [LARGE SCALE GENOMIC DNA]</scope>
    <source>
        <strain evidence="3">FAFU-HL-1</strain>
        <tissue evidence="3">Leaf</tissue>
    </source>
</reference>
<protein>
    <recommendedName>
        <fullName evidence="5">Pentatricopeptide repeat-containing protein</fullName>
    </recommendedName>
</protein>
<dbReference type="Gene3D" id="1.25.40.10">
    <property type="entry name" value="Tetratricopeptide repeat domain"/>
    <property type="match status" value="1"/>
</dbReference>
<dbReference type="Proteomes" id="UP000657918">
    <property type="component" value="Chromosome 8"/>
</dbReference>
<evidence type="ECO:0000256" key="2">
    <source>
        <dbReference type="PROSITE-ProRule" id="PRU00708"/>
    </source>
</evidence>
<feature type="repeat" description="PPR" evidence="2">
    <location>
        <begin position="42"/>
        <end position="72"/>
    </location>
</feature>
<dbReference type="EMBL" id="JADGMS010000008">
    <property type="protein sequence ID" value="KAF9677280.1"/>
    <property type="molecule type" value="Genomic_DNA"/>
</dbReference>
<organism evidence="3 4">
    <name type="scientific">Salix dunnii</name>
    <dbReference type="NCBI Taxonomy" id="1413687"/>
    <lineage>
        <taxon>Eukaryota</taxon>
        <taxon>Viridiplantae</taxon>
        <taxon>Streptophyta</taxon>
        <taxon>Embryophyta</taxon>
        <taxon>Tracheophyta</taxon>
        <taxon>Spermatophyta</taxon>
        <taxon>Magnoliopsida</taxon>
        <taxon>eudicotyledons</taxon>
        <taxon>Gunneridae</taxon>
        <taxon>Pentapetalae</taxon>
        <taxon>rosids</taxon>
        <taxon>fabids</taxon>
        <taxon>Malpighiales</taxon>
        <taxon>Salicaceae</taxon>
        <taxon>Saliceae</taxon>
        <taxon>Salix</taxon>
    </lineage>
</organism>
<dbReference type="GO" id="GO:0009451">
    <property type="term" value="P:RNA modification"/>
    <property type="evidence" value="ECO:0007669"/>
    <property type="project" value="InterPro"/>
</dbReference>
<dbReference type="NCBIfam" id="TIGR00756">
    <property type="entry name" value="PPR"/>
    <property type="match status" value="1"/>
</dbReference>
<dbReference type="PROSITE" id="PS51375">
    <property type="entry name" value="PPR"/>
    <property type="match status" value="1"/>
</dbReference>
<dbReference type="InterPro" id="IPR011990">
    <property type="entry name" value="TPR-like_helical_dom_sf"/>
</dbReference>
<dbReference type="Pfam" id="PF01535">
    <property type="entry name" value="PPR"/>
    <property type="match status" value="3"/>
</dbReference>
<sequence length="136" mass="15689">MGRKCNLDMAPKFLSGVLVDMYAKMGLVSDAKKVFDWVQDWSMIMYNTMIAGLLRCGMVEDSKRLFHDMKERVSISLTMMITRLVSNGMEAEAIDLFRYTTLEGMTVNYQEDSNQLFNEMNFRDEVSWTAFISGYA</sequence>
<dbReference type="PANTHER" id="PTHR47926:SF511">
    <property type="entry name" value="PENTATRICOPEPTIDE REPEAT-CONTAINING PROTEIN"/>
    <property type="match status" value="1"/>
</dbReference>
<dbReference type="PANTHER" id="PTHR47926">
    <property type="entry name" value="PENTATRICOPEPTIDE REPEAT-CONTAINING PROTEIN"/>
    <property type="match status" value="1"/>
</dbReference>
<evidence type="ECO:0000313" key="3">
    <source>
        <dbReference type="EMBL" id="KAF9677280.1"/>
    </source>
</evidence>
<accession>A0A835JTL4</accession>
<dbReference type="InterPro" id="IPR002885">
    <property type="entry name" value="PPR_rpt"/>
</dbReference>
<dbReference type="InterPro" id="IPR046960">
    <property type="entry name" value="PPR_At4g14850-like_plant"/>
</dbReference>
<comment type="caution">
    <text evidence="3">The sequence shown here is derived from an EMBL/GenBank/DDBJ whole genome shotgun (WGS) entry which is preliminary data.</text>
</comment>